<dbReference type="InterPro" id="IPR000760">
    <property type="entry name" value="Inositol_monophosphatase-like"/>
</dbReference>
<comment type="catalytic activity">
    <reaction evidence="1 8">
        <text>a myo-inositol phosphate + H2O = myo-inositol + phosphate</text>
        <dbReference type="Rhea" id="RHEA:24056"/>
        <dbReference type="ChEBI" id="CHEBI:15377"/>
        <dbReference type="ChEBI" id="CHEBI:17268"/>
        <dbReference type="ChEBI" id="CHEBI:43474"/>
        <dbReference type="ChEBI" id="CHEBI:84139"/>
        <dbReference type="EC" id="3.1.3.25"/>
    </reaction>
</comment>
<dbReference type="EC" id="3.1.3.25" evidence="8"/>
<dbReference type="InterPro" id="IPR033942">
    <property type="entry name" value="IMPase"/>
</dbReference>
<accession>A0A8J6TJR6</accession>
<proteinExistence type="inferred from homology"/>
<evidence type="ECO:0000256" key="3">
    <source>
        <dbReference type="ARBA" id="ARBA00009759"/>
    </source>
</evidence>
<dbReference type="Gene3D" id="3.40.190.80">
    <property type="match status" value="1"/>
</dbReference>
<evidence type="ECO:0000256" key="5">
    <source>
        <dbReference type="ARBA" id="ARBA00022801"/>
    </source>
</evidence>
<dbReference type="GO" id="GO:0046872">
    <property type="term" value="F:metal ion binding"/>
    <property type="evidence" value="ECO:0007669"/>
    <property type="project" value="UniProtKB-KW"/>
</dbReference>
<evidence type="ECO:0000256" key="8">
    <source>
        <dbReference type="RuleBase" id="RU364068"/>
    </source>
</evidence>
<evidence type="ECO:0000256" key="6">
    <source>
        <dbReference type="ARBA" id="ARBA00022842"/>
    </source>
</evidence>
<keyword evidence="5 8" id="KW-0378">Hydrolase</keyword>
<dbReference type="CDD" id="cd01639">
    <property type="entry name" value="IMPase"/>
    <property type="match status" value="1"/>
</dbReference>
<comment type="caution">
    <text evidence="9">The sequence shown here is derived from an EMBL/GenBank/DDBJ whole genome shotgun (WGS) entry which is preliminary data.</text>
</comment>
<comment type="similarity">
    <text evidence="3 8">Belongs to the inositol monophosphatase superfamily.</text>
</comment>
<feature type="binding site" evidence="7">
    <location>
        <position position="83"/>
    </location>
    <ligand>
        <name>Mg(2+)</name>
        <dbReference type="ChEBI" id="CHEBI:18420"/>
        <label>1</label>
        <note>catalytic</note>
    </ligand>
</feature>
<dbReference type="PRINTS" id="PR01959">
    <property type="entry name" value="SBIMPHPHTASE"/>
</dbReference>
<comment type="cofactor">
    <cofactor evidence="2 7 8">
        <name>Mg(2+)</name>
        <dbReference type="ChEBI" id="CHEBI:18420"/>
    </cofactor>
</comment>
<gene>
    <name evidence="9" type="ORF">H8D96_04985</name>
</gene>
<organism evidence="9 10">
    <name type="scientific">Candidatus Desulfatibia vada</name>
    <dbReference type="NCBI Taxonomy" id="2841696"/>
    <lineage>
        <taxon>Bacteria</taxon>
        <taxon>Pseudomonadati</taxon>
        <taxon>Thermodesulfobacteriota</taxon>
        <taxon>Desulfobacteria</taxon>
        <taxon>Desulfobacterales</taxon>
        <taxon>Desulfobacterales incertae sedis</taxon>
        <taxon>Candidatus Desulfatibia</taxon>
    </lineage>
</organism>
<dbReference type="InterPro" id="IPR020550">
    <property type="entry name" value="Inositol_monophosphatase_CS"/>
</dbReference>
<evidence type="ECO:0000256" key="7">
    <source>
        <dbReference type="PIRSR" id="PIRSR600760-2"/>
    </source>
</evidence>
<keyword evidence="6 7" id="KW-0460">Magnesium</keyword>
<dbReference type="GO" id="GO:0046854">
    <property type="term" value="P:phosphatidylinositol phosphate biosynthetic process"/>
    <property type="evidence" value="ECO:0007669"/>
    <property type="project" value="InterPro"/>
</dbReference>
<dbReference type="Gene3D" id="3.30.540.10">
    <property type="entry name" value="Fructose-1,6-Bisphosphatase, subunit A, domain 1"/>
    <property type="match status" value="1"/>
</dbReference>
<dbReference type="GO" id="GO:0007165">
    <property type="term" value="P:signal transduction"/>
    <property type="evidence" value="ECO:0007669"/>
    <property type="project" value="TreeGrafter"/>
</dbReference>
<dbReference type="Pfam" id="PF00459">
    <property type="entry name" value="Inositol_P"/>
    <property type="match status" value="1"/>
</dbReference>
<protein>
    <recommendedName>
        <fullName evidence="8">Inositol-1-monophosphatase</fullName>
        <ecNumber evidence="8">3.1.3.25</ecNumber>
    </recommendedName>
</protein>
<reference evidence="9 10" key="1">
    <citation type="submission" date="2020-08" db="EMBL/GenBank/DDBJ databases">
        <title>Bridging the membrane lipid divide: bacteria of the FCB group superphylum have the potential to synthesize archaeal ether lipids.</title>
        <authorList>
            <person name="Villanueva L."/>
            <person name="Von Meijenfeldt F.A.B."/>
            <person name="Westbye A.B."/>
            <person name="Yadav S."/>
            <person name="Hopmans E.C."/>
            <person name="Dutilh B.E."/>
            <person name="Sinninghe Damste J.S."/>
        </authorList>
    </citation>
    <scope>NUCLEOTIDE SEQUENCE [LARGE SCALE GENOMIC DNA]</scope>
    <source>
        <strain evidence="9">NIOZ-UU17</strain>
    </source>
</reference>
<dbReference type="PANTHER" id="PTHR20854:SF4">
    <property type="entry name" value="INOSITOL-1-MONOPHOSPHATASE-RELATED"/>
    <property type="match status" value="1"/>
</dbReference>
<name>A0A8J6TJR6_9BACT</name>
<dbReference type="EMBL" id="JACNIG010000124">
    <property type="protein sequence ID" value="MBC8431254.1"/>
    <property type="molecule type" value="Genomic_DNA"/>
</dbReference>
<dbReference type="GO" id="GO:0008934">
    <property type="term" value="F:inositol monophosphate 1-phosphatase activity"/>
    <property type="evidence" value="ECO:0007669"/>
    <property type="project" value="InterPro"/>
</dbReference>
<dbReference type="InterPro" id="IPR022337">
    <property type="entry name" value="Inositol_monophosphatase_SuhB"/>
</dbReference>
<dbReference type="FunFam" id="3.40.190.80:FF:000020">
    <property type="entry name" value="Fructose-1,6-bisphosphatase/inositol-1-monophosphatase"/>
    <property type="match status" value="1"/>
</dbReference>
<evidence type="ECO:0000313" key="9">
    <source>
        <dbReference type="EMBL" id="MBC8431254.1"/>
    </source>
</evidence>
<dbReference type="PROSITE" id="PS00629">
    <property type="entry name" value="IMP_1"/>
    <property type="match status" value="1"/>
</dbReference>
<evidence type="ECO:0000256" key="4">
    <source>
        <dbReference type="ARBA" id="ARBA00022723"/>
    </source>
</evidence>
<feature type="binding site" evidence="7">
    <location>
        <position position="211"/>
    </location>
    <ligand>
        <name>Mg(2+)</name>
        <dbReference type="ChEBI" id="CHEBI:18420"/>
        <label>1</label>
        <note>catalytic</note>
    </ligand>
</feature>
<dbReference type="Proteomes" id="UP000605201">
    <property type="component" value="Unassembled WGS sequence"/>
</dbReference>
<dbReference type="PROSITE" id="PS00630">
    <property type="entry name" value="IMP_2"/>
    <property type="match status" value="1"/>
</dbReference>
<dbReference type="PANTHER" id="PTHR20854">
    <property type="entry name" value="INOSITOL MONOPHOSPHATASE"/>
    <property type="match status" value="1"/>
</dbReference>
<feature type="binding site" evidence="7">
    <location>
        <position position="86"/>
    </location>
    <ligand>
        <name>Mg(2+)</name>
        <dbReference type="ChEBI" id="CHEBI:18420"/>
        <label>1</label>
        <note>catalytic</note>
    </ligand>
</feature>
<dbReference type="InterPro" id="IPR020583">
    <property type="entry name" value="Inositol_monoP_metal-BS"/>
</dbReference>
<dbReference type="FunFam" id="3.30.540.10:FF:000003">
    <property type="entry name" value="Inositol-1-monophosphatase"/>
    <property type="match status" value="1"/>
</dbReference>
<dbReference type="PRINTS" id="PR00377">
    <property type="entry name" value="IMPHPHTASES"/>
</dbReference>
<evidence type="ECO:0000313" key="10">
    <source>
        <dbReference type="Proteomes" id="UP000605201"/>
    </source>
</evidence>
<feature type="binding site" evidence="7">
    <location>
        <position position="67"/>
    </location>
    <ligand>
        <name>Mg(2+)</name>
        <dbReference type="ChEBI" id="CHEBI:18420"/>
        <label>1</label>
        <note>catalytic</note>
    </ligand>
</feature>
<keyword evidence="4 7" id="KW-0479">Metal-binding</keyword>
<dbReference type="AlphaFoldDB" id="A0A8J6TJR6"/>
<evidence type="ECO:0000256" key="1">
    <source>
        <dbReference type="ARBA" id="ARBA00001033"/>
    </source>
</evidence>
<evidence type="ECO:0000256" key="2">
    <source>
        <dbReference type="ARBA" id="ARBA00001946"/>
    </source>
</evidence>
<sequence>MDLEPFKRIGIAAAFKAGNVLRSHYGKIVSISKKGAIDLVTEADTNSEEIIIQTIRKAFPDHAILAEESGLSPGKADHMWIVDPLDGTTNFAHGLDMFSISIAYAFKQEIVVGIVLCPATDELFVAMKNKGADLNGRSLKVSNAKIVSESLLVTGFPYNVKEILNPVINRFSNCLEASQGVRRLGSAAIDLCYVACGRFDGFWEQNLKPWDTAAGDLIAREAGAAVTDFSNDPFTIDKTEILATNGKIHTEMLGLLNLRDAA</sequence>
<dbReference type="SUPFAM" id="SSF56655">
    <property type="entry name" value="Carbohydrate phosphatase"/>
    <property type="match status" value="1"/>
</dbReference>
<feature type="binding site" evidence="7">
    <location>
        <position position="85"/>
    </location>
    <ligand>
        <name>Mg(2+)</name>
        <dbReference type="ChEBI" id="CHEBI:18420"/>
        <label>1</label>
        <note>catalytic</note>
    </ligand>
</feature>
<dbReference type="GO" id="GO:0006020">
    <property type="term" value="P:inositol metabolic process"/>
    <property type="evidence" value="ECO:0007669"/>
    <property type="project" value="TreeGrafter"/>
</dbReference>